<dbReference type="InterPro" id="IPR037069">
    <property type="entry name" value="AcylCoA_DH/ox_N_sf"/>
</dbReference>
<organism evidence="2 3">
    <name type="scientific">Sediminivirga luteola</name>
    <dbReference type="NCBI Taxonomy" id="1774748"/>
    <lineage>
        <taxon>Bacteria</taxon>
        <taxon>Bacillati</taxon>
        <taxon>Actinomycetota</taxon>
        <taxon>Actinomycetes</taxon>
        <taxon>Micrococcales</taxon>
        <taxon>Brevibacteriaceae</taxon>
        <taxon>Sediminivirga</taxon>
    </lineage>
</organism>
<sequence>MTDSASAGGQSSRAEDLIDAVRDFAQHELLPRAARTDVHGVPATHIDRLRELGALNAPAGPEFNGPGLTPAQDRTLHEILAGACPNTWLVWAQHDGAIPRMLSLLKQSSALTTELYKVLTGTTLAGVALSDVRHYPERHIAAERVAGGWLLSGAVSWYTGLGLSESLLISAVTPRGPRGETDQPHVVTAVIPLREGISAEPLPLAALGGSRTVRLLLEEVPVYDEDVIGIQSYAAWKRGDQRFADNPQPYVFGVAERVLEELRDDPFPEARDVAECWAPYVEELRSRAYQAIDDDTVAPAVRRGLKVHSADVLATLTRALLAARGGRALKTSDPAQLYARTAQFFQVQSQSAEVRRTQLVQLTQVPPRIPDFE</sequence>
<reference evidence="2" key="2">
    <citation type="submission" date="2020-09" db="EMBL/GenBank/DDBJ databases">
        <authorList>
            <person name="Sun Q."/>
            <person name="Zhou Y."/>
        </authorList>
    </citation>
    <scope>NUCLEOTIDE SEQUENCE</scope>
    <source>
        <strain evidence="2">CGMCC 1.12785</strain>
    </source>
</reference>
<dbReference type="GO" id="GO:0050660">
    <property type="term" value="F:flavin adenine dinucleotide binding"/>
    <property type="evidence" value="ECO:0007669"/>
    <property type="project" value="InterPro"/>
</dbReference>
<dbReference type="InterPro" id="IPR013786">
    <property type="entry name" value="AcylCoA_DH/ox_N"/>
</dbReference>
<keyword evidence="3" id="KW-1185">Reference proteome</keyword>
<evidence type="ECO:0000259" key="1">
    <source>
        <dbReference type="Pfam" id="PF02771"/>
    </source>
</evidence>
<dbReference type="AlphaFoldDB" id="A0A8J2XLY2"/>
<evidence type="ECO:0000313" key="2">
    <source>
        <dbReference type="EMBL" id="GGA26963.1"/>
    </source>
</evidence>
<comment type="caution">
    <text evidence="2">The sequence shown here is derived from an EMBL/GenBank/DDBJ whole genome shotgun (WGS) entry which is preliminary data.</text>
</comment>
<dbReference type="PANTHER" id="PTHR43884">
    <property type="entry name" value="ACYL-COA DEHYDROGENASE"/>
    <property type="match status" value="1"/>
</dbReference>
<reference evidence="2" key="1">
    <citation type="journal article" date="2014" name="Int. J. Syst. Evol. Microbiol.">
        <title>Complete genome sequence of Corynebacterium casei LMG S-19264T (=DSM 44701T), isolated from a smear-ripened cheese.</title>
        <authorList>
            <consortium name="US DOE Joint Genome Institute (JGI-PGF)"/>
            <person name="Walter F."/>
            <person name="Albersmeier A."/>
            <person name="Kalinowski J."/>
            <person name="Ruckert C."/>
        </authorList>
    </citation>
    <scope>NUCLEOTIDE SEQUENCE</scope>
    <source>
        <strain evidence="2">CGMCC 1.12785</strain>
    </source>
</reference>
<dbReference type="EMBL" id="BMFY01000019">
    <property type="protein sequence ID" value="GGA26963.1"/>
    <property type="molecule type" value="Genomic_DNA"/>
</dbReference>
<dbReference type="RefSeq" id="WP_188551926.1">
    <property type="nucleotide sequence ID" value="NZ_BMFY01000019.1"/>
</dbReference>
<proteinExistence type="predicted"/>
<evidence type="ECO:0000313" key="3">
    <source>
        <dbReference type="Proteomes" id="UP000616114"/>
    </source>
</evidence>
<gene>
    <name evidence="2" type="ORF">GCM10011333_32230</name>
</gene>
<dbReference type="GO" id="GO:0003995">
    <property type="term" value="F:acyl-CoA dehydrogenase activity"/>
    <property type="evidence" value="ECO:0007669"/>
    <property type="project" value="TreeGrafter"/>
</dbReference>
<accession>A0A8J2XLY2</accession>
<dbReference type="Gene3D" id="1.10.540.10">
    <property type="entry name" value="Acyl-CoA dehydrogenase/oxidase, N-terminal domain"/>
    <property type="match status" value="1"/>
</dbReference>
<name>A0A8J2XLY2_9MICO</name>
<dbReference type="Pfam" id="PF02771">
    <property type="entry name" value="Acyl-CoA_dh_N"/>
    <property type="match status" value="1"/>
</dbReference>
<dbReference type="PANTHER" id="PTHR43884:SF12">
    <property type="entry name" value="ISOVALERYL-COA DEHYDROGENASE, MITOCHONDRIAL-RELATED"/>
    <property type="match status" value="1"/>
</dbReference>
<feature type="domain" description="Acyl-CoA dehydrogenase/oxidase N-terminal" evidence="1">
    <location>
        <begin position="14"/>
        <end position="98"/>
    </location>
</feature>
<dbReference type="Gene3D" id="2.40.110.10">
    <property type="entry name" value="Butyryl-CoA Dehydrogenase, subunit A, domain 2"/>
    <property type="match status" value="1"/>
</dbReference>
<dbReference type="InterPro" id="IPR046373">
    <property type="entry name" value="Acyl-CoA_Oxase/DH_mid-dom_sf"/>
</dbReference>
<dbReference type="SUPFAM" id="SSF56645">
    <property type="entry name" value="Acyl-CoA dehydrogenase NM domain-like"/>
    <property type="match status" value="1"/>
</dbReference>
<dbReference type="Proteomes" id="UP000616114">
    <property type="component" value="Unassembled WGS sequence"/>
</dbReference>
<protein>
    <submittedName>
        <fullName evidence="2">Acyl-CoA dehydrogenase</fullName>
    </submittedName>
</protein>
<dbReference type="InterPro" id="IPR009100">
    <property type="entry name" value="AcylCoA_DH/oxidase_NM_dom_sf"/>
</dbReference>